<dbReference type="eggNOG" id="ENOG502ZGE6">
    <property type="taxonomic scope" value="Bacteria"/>
</dbReference>
<dbReference type="Proteomes" id="UP000001420">
    <property type="component" value="Chromosome"/>
</dbReference>
<dbReference type="STRING" id="167539.Pro_1850"/>
<proteinExistence type="predicted"/>
<dbReference type="KEGG" id="pma:Pro_1850"/>
<name>Q7V9I3_PROMA</name>
<accession>Q7V9I3</accession>
<organism evidence="1 2">
    <name type="scientific">Prochlorococcus marinus (strain SARG / CCMP1375 / SS120)</name>
    <dbReference type="NCBI Taxonomy" id="167539"/>
    <lineage>
        <taxon>Bacteria</taxon>
        <taxon>Bacillati</taxon>
        <taxon>Cyanobacteriota</taxon>
        <taxon>Cyanophyceae</taxon>
        <taxon>Synechococcales</taxon>
        <taxon>Prochlorococcaceae</taxon>
        <taxon>Prochlorococcus</taxon>
    </lineage>
</organism>
<reference evidence="1 2" key="1">
    <citation type="journal article" date="2003" name="Proc. Natl. Acad. Sci. U.S.A.">
        <title>Genome sequence of the cyanobacterium Prochlorococcus marinus SS120, a nearly minimal oxyphototrophic genome.</title>
        <authorList>
            <person name="Dufresne A."/>
            <person name="Salanoubat M."/>
            <person name="Partensky F."/>
            <person name="Artiguenave F."/>
            <person name="Axmann I.M."/>
            <person name="Barbe V."/>
            <person name="Duprat S."/>
            <person name="Galperin M.Y."/>
            <person name="Koonin E.V."/>
            <person name="Le Gall F."/>
            <person name="Makarova K.S."/>
            <person name="Ostrowski M."/>
            <person name="Oztas S."/>
            <person name="Robert C."/>
            <person name="Rogozin I.B."/>
            <person name="Scanlan D.J."/>
            <person name="Tandeau de Marsac N."/>
            <person name="Weissenbach J."/>
            <person name="Wincker P."/>
            <person name="Wolf Y.I."/>
            <person name="Hess W.R."/>
        </authorList>
    </citation>
    <scope>NUCLEOTIDE SEQUENCE [LARGE SCALE GENOMIC DNA]</scope>
    <source>
        <strain evidence="2">SARG / CCMP1375 / SS120</strain>
    </source>
</reference>
<dbReference type="OrthoDB" id="541532at2"/>
<dbReference type="EnsemblBacteria" id="AAQ00894">
    <property type="protein sequence ID" value="AAQ00894"/>
    <property type="gene ID" value="Pro_1850"/>
</dbReference>
<sequence>MMSFKECCKTCKYSKAFQSSANGWCLLRKIKIHSDIASYAYCHHWSQEEASLPVLENIEMVEKQLDFGRELAISEI</sequence>
<dbReference type="AlphaFoldDB" id="Q7V9I3"/>
<evidence type="ECO:0000313" key="2">
    <source>
        <dbReference type="Proteomes" id="UP000001420"/>
    </source>
</evidence>
<dbReference type="HOGENOM" id="CLU_177866_0_0_3"/>
<dbReference type="PATRIC" id="fig|167539.5.peg.1952"/>
<gene>
    <name evidence="1" type="ordered locus">Pro_1850</name>
</gene>
<evidence type="ECO:0000313" key="1">
    <source>
        <dbReference type="EMBL" id="AAQ00894.1"/>
    </source>
</evidence>
<protein>
    <submittedName>
        <fullName evidence="1">Metal-binding cluster containing protein</fullName>
    </submittedName>
</protein>
<keyword evidence="2" id="KW-1185">Reference proteome</keyword>
<dbReference type="EMBL" id="AE017126">
    <property type="protein sequence ID" value="AAQ00894.1"/>
    <property type="molecule type" value="Genomic_DNA"/>
</dbReference>